<name>A0ABR6DKC3_9FLAO</name>
<evidence type="ECO:0000256" key="1">
    <source>
        <dbReference type="ARBA" id="ARBA00004651"/>
    </source>
</evidence>
<keyword evidence="8" id="KW-1185">Reference proteome</keyword>
<evidence type="ECO:0000256" key="5">
    <source>
        <dbReference type="ARBA" id="ARBA00023136"/>
    </source>
</evidence>
<evidence type="ECO:0000256" key="4">
    <source>
        <dbReference type="ARBA" id="ARBA00022989"/>
    </source>
</evidence>
<evidence type="ECO:0000256" key="3">
    <source>
        <dbReference type="ARBA" id="ARBA00022692"/>
    </source>
</evidence>
<feature type="transmembrane region" description="Helical" evidence="6">
    <location>
        <begin position="217"/>
        <end position="237"/>
    </location>
</feature>
<dbReference type="EMBL" id="JACJIS010000001">
    <property type="protein sequence ID" value="MBA9072135.1"/>
    <property type="molecule type" value="Genomic_DNA"/>
</dbReference>
<feature type="transmembrane region" description="Helical" evidence="6">
    <location>
        <begin position="388"/>
        <end position="411"/>
    </location>
</feature>
<accession>A0ABR6DKC3</accession>
<evidence type="ECO:0000313" key="7">
    <source>
        <dbReference type="EMBL" id="MBA9072135.1"/>
    </source>
</evidence>
<protein>
    <submittedName>
        <fullName evidence="7">O-antigen/teichoic acid export membrane protein</fullName>
    </submittedName>
</protein>
<proteinExistence type="predicted"/>
<feature type="transmembrane region" description="Helical" evidence="6">
    <location>
        <begin position="423"/>
        <end position="440"/>
    </location>
</feature>
<evidence type="ECO:0000256" key="2">
    <source>
        <dbReference type="ARBA" id="ARBA00022475"/>
    </source>
</evidence>
<keyword evidence="4 6" id="KW-1133">Transmembrane helix</keyword>
<feature type="transmembrane region" description="Helical" evidence="6">
    <location>
        <begin position="330"/>
        <end position="348"/>
    </location>
</feature>
<feature type="transmembrane region" description="Helical" evidence="6">
    <location>
        <begin position="80"/>
        <end position="100"/>
    </location>
</feature>
<sequence>MGIVLNQSAKNIAVTYFGFGIGAINALFLYTSFLGKTHYGIVSFLLSAANIMMPLMAFGVHSTLIRFYAKYKDETERERFLSFMLLMPLLLIVPISIITIFGYEKIASWIVEDNPTVEPFLWLIPVVGLFMGYFEIFYAWVKVHMKSVFGNFISEVLVRILTTVLLCSIYLGWIDKDTFIYCIAGAYGLQMLAMIIYAMYVKMPTFHVKVPENVKDIFGYSFFIILSGSVAVLLLDFDKVMIPAYEEISKNAVYSVAIYIATVIAVPSRAMLQIIYPITARLMSEEKMEELNELYKKSAISLQVFGGLVMLGIFLNIKQLYLVIPGNYEAGILSVFLIGLGKFYDVILGNNNAIILNTKYYRMVLLFGLLLVVMMIGLNMLFIPMYGITGSALATFISIFVYNTIKLLFVVKKMDLYPFTRNTLKSFGIIIVLFCAFYFWDFPFNPYVNIILKSILITIAYVYLNYVFAISSDINLVLKNVMNRIGKGSK</sequence>
<gene>
    <name evidence="7" type="ORF">GGR22_000261</name>
</gene>
<feature type="transmembrane region" description="Helical" evidence="6">
    <location>
        <begin position="152"/>
        <end position="172"/>
    </location>
</feature>
<dbReference type="InterPro" id="IPR002797">
    <property type="entry name" value="Polysacc_synth"/>
</dbReference>
<feature type="transmembrane region" description="Helical" evidence="6">
    <location>
        <begin position="257"/>
        <end position="278"/>
    </location>
</feature>
<dbReference type="PANTHER" id="PTHR30250">
    <property type="entry name" value="PST FAMILY PREDICTED COLANIC ACID TRANSPORTER"/>
    <property type="match status" value="1"/>
</dbReference>
<comment type="subcellular location">
    <subcellularLocation>
        <location evidence="1">Cell membrane</location>
        <topology evidence="1">Multi-pass membrane protein</topology>
    </subcellularLocation>
</comment>
<feature type="transmembrane region" description="Helical" evidence="6">
    <location>
        <begin position="12"/>
        <end position="33"/>
    </location>
</feature>
<feature type="transmembrane region" description="Helical" evidence="6">
    <location>
        <begin position="360"/>
        <end position="382"/>
    </location>
</feature>
<feature type="transmembrane region" description="Helical" evidence="6">
    <location>
        <begin position="39"/>
        <end position="60"/>
    </location>
</feature>
<feature type="transmembrane region" description="Helical" evidence="6">
    <location>
        <begin position="178"/>
        <end position="197"/>
    </location>
</feature>
<keyword evidence="5 6" id="KW-0472">Membrane</keyword>
<dbReference type="RefSeq" id="WP_182492261.1">
    <property type="nucleotide sequence ID" value="NZ_JACJIS010000001.1"/>
</dbReference>
<feature type="transmembrane region" description="Helical" evidence="6">
    <location>
        <begin position="446"/>
        <end position="469"/>
    </location>
</feature>
<keyword evidence="3 6" id="KW-0812">Transmembrane</keyword>
<evidence type="ECO:0000256" key="6">
    <source>
        <dbReference type="SAM" id="Phobius"/>
    </source>
</evidence>
<dbReference type="Pfam" id="PF01943">
    <property type="entry name" value="Polysacc_synt"/>
    <property type="match status" value="1"/>
</dbReference>
<organism evidence="7 8">
    <name type="scientific">Flavobacterium gossypii</name>
    <dbReference type="NCBI Taxonomy" id="1646119"/>
    <lineage>
        <taxon>Bacteria</taxon>
        <taxon>Pseudomonadati</taxon>
        <taxon>Bacteroidota</taxon>
        <taxon>Flavobacteriia</taxon>
        <taxon>Flavobacteriales</taxon>
        <taxon>Flavobacteriaceae</taxon>
        <taxon>Flavobacterium</taxon>
    </lineage>
</organism>
<evidence type="ECO:0000313" key="8">
    <source>
        <dbReference type="Proteomes" id="UP000555003"/>
    </source>
</evidence>
<dbReference type="Proteomes" id="UP000555003">
    <property type="component" value="Unassembled WGS sequence"/>
</dbReference>
<keyword evidence="2" id="KW-1003">Cell membrane</keyword>
<dbReference type="InterPro" id="IPR050833">
    <property type="entry name" value="Poly_Biosynth_Transport"/>
</dbReference>
<reference evidence="7 8" key="1">
    <citation type="submission" date="2020-08" db="EMBL/GenBank/DDBJ databases">
        <title>Genomic Encyclopedia of Type Strains, Phase IV (KMG-IV): sequencing the most valuable type-strain genomes for metagenomic binning, comparative biology and taxonomic classification.</title>
        <authorList>
            <person name="Goeker M."/>
        </authorList>
    </citation>
    <scope>NUCLEOTIDE SEQUENCE [LARGE SCALE GENOMIC DNA]</scope>
    <source>
        <strain evidence="7 8">DSM 100397</strain>
    </source>
</reference>
<feature type="transmembrane region" description="Helical" evidence="6">
    <location>
        <begin position="120"/>
        <end position="140"/>
    </location>
</feature>
<feature type="transmembrane region" description="Helical" evidence="6">
    <location>
        <begin position="299"/>
        <end position="324"/>
    </location>
</feature>
<dbReference type="PANTHER" id="PTHR30250:SF11">
    <property type="entry name" value="O-ANTIGEN TRANSPORTER-RELATED"/>
    <property type="match status" value="1"/>
</dbReference>
<comment type="caution">
    <text evidence="7">The sequence shown here is derived from an EMBL/GenBank/DDBJ whole genome shotgun (WGS) entry which is preliminary data.</text>
</comment>